<evidence type="ECO:0000313" key="3">
    <source>
        <dbReference type="Proteomes" id="UP000265120"/>
    </source>
</evidence>
<dbReference type="GeneTree" id="ENSGT00990000203785"/>
<organism evidence="2 3">
    <name type="scientific">Cynoglossus semilaevis</name>
    <name type="common">Tongue sole</name>
    <dbReference type="NCBI Taxonomy" id="244447"/>
    <lineage>
        <taxon>Eukaryota</taxon>
        <taxon>Metazoa</taxon>
        <taxon>Chordata</taxon>
        <taxon>Craniata</taxon>
        <taxon>Vertebrata</taxon>
        <taxon>Euteleostomi</taxon>
        <taxon>Actinopterygii</taxon>
        <taxon>Neopterygii</taxon>
        <taxon>Teleostei</taxon>
        <taxon>Neoteleostei</taxon>
        <taxon>Acanthomorphata</taxon>
        <taxon>Carangaria</taxon>
        <taxon>Pleuronectiformes</taxon>
        <taxon>Pleuronectoidei</taxon>
        <taxon>Cynoglossidae</taxon>
        <taxon>Cynoglossinae</taxon>
        <taxon>Cynoglossus</taxon>
    </lineage>
</organism>
<dbReference type="FunCoup" id="A0A3P8VUT2">
    <property type="interactions" value="86"/>
</dbReference>
<reference evidence="2 3" key="1">
    <citation type="journal article" date="2014" name="Nat. Genet.">
        <title>Whole-genome sequence of a flatfish provides insights into ZW sex chromosome evolution and adaptation to a benthic lifestyle.</title>
        <authorList>
            <person name="Chen S."/>
            <person name="Zhang G."/>
            <person name="Shao C."/>
            <person name="Huang Q."/>
            <person name="Liu G."/>
            <person name="Zhang P."/>
            <person name="Song W."/>
            <person name="An N."/>
            <person name="Chalopin D."/>
            <person name="Volff J.N."/>
            <person name="Hong Y."/>
            <person name="Li Q."/>
            <person name="Sha Z."/>
            <person name="Zhou H."/>
            <person name="Xie M."/>
            <person name="Yu Q."/>
            <person name="Liu Y."/>
            <person name="Xiang H."/>
            <person name="Wang N."/>
            <person name="Wu K."/>
            <person name="Yang C."/>
            <person name="Zhou Q."/>
            <person name="Liao X."/>
            <person name="Yang L."/>
            <person name="Hu Q."/>
            <person name="Zhang J."/>
            <person name="Meng L."/>
            <person name="Jin L."/>
            <person name="Tian Y."/>
            <person name="Lian J."/>
            <person name="Yang J."/>
            <person name="Miao G."/>
            <person name="Liu S."/>
            <person name="Liang Z."/>
            <person name="Yan F."/>
            <person name="Li Y."/>
            <person name="Sun B."/>
            <person name="Zhang H."/>
            <person name="Zhang J."/>
            <person name="Zhu Y."/>
            <person name="Du M."/>
            <person name="Zhao Y."/>
            <person name="Schartl M."/>
            <person name="Tang Q."/>
            <person name="Wang J."/>
        </authorList>
    </citation>
    <scope>NUCLEOTIDE SEQUENCE</scope>
</reference>
<dbReference type="Ensembl" id="ENSCSET00000017289.1">
    <property type="protein sequence ID" value="ENSCSEP00000017076.1"/>
    <property type="gene ID" value="ENSCSEG00000010968.1"/>
</dbReference>
<protein>
    <submittedName>
        <fullName evidence="2">Uncharacterized protein</fullName>
    </submittedName>
</protein>
<accession>A0A3P8VUT2</accession>
<evidence type="ECO:0000313" key="2">
    <source>
        <dbReference type="Ensembl" id="ENSCSEP00000017076.1"/>
    </source>
</evidence>
<feature type="compositionally biased region" description="Gly residues" evidence="1">
    <location>
        <begin position="85"/>
        <end position="101"/>
    </location>
</feature>
<evidence type="ECO:0000256" key="1">
    <source>
        <dbReference type="SAM" id="MobiDB-lite"/>
    </source>
</evidence>
<dbReference type="AlphaFoldDB" id="A0A3P8VUT2"/>
<sequence>KTEAETRDWRVSQGPTTIWICGLYRHGLRREVFRSFSISSVFARRRGSVRTRRGRAGIPAENRQRETFDARTAFKIGAEEVAPGQYGGHAPGSLRGAGSGVDGERAARRGGGGYSDGSSAPGSTFFPRGRLSGSPVPGTAANFVRKVYQCCQGGGVCSSVKGIQGRMRGDRDVEFLLSGDVLSLAVTRAELHLQIFNPLHLDVRPVLPSRAEDGLPTRYSLWSEGTRAELRVDLLFLLRGLQGAAGGTGAGGGHSVVNMRRMAFIQKPASLALQEARGQTRGGGVLTKLPDLELGLVLSCSRGGAAVSCGSGSVQLSHTPFVALYYR</sequence>
<reference evidence="2" key="3">
    <citation type="submission" date="2025-09" db="UniProtKB">
        <authorList>
            <consortium name="Ensembl"/>
        </authorList>
    </citation>
    <scope>IDENTIFICATION</scope>
</reference>
<dbReference type="Proteomes" id="UP000265120">
    <property type="component" value="Chromosome Z"/>
</dbReference>
<feature type="region of interest" description="Disordered" evidence="1">
    <location>
        <begin position="82"/>
        <end position="131"/>
    </location>
</feature>
<reference evidence="2" key="2">
    <citation type="submission" date="2025-08" db="UniProtKB">
        <authorList>
            <consortium name="Ensembl"/>
        </authorList>
    </citation>
    <scope>IDENTIFICATION</scope>
</reference>
<proteinExistence type="predicted"/>
<name>A0A3P8VUT2_CYNSE</name>
<dbReference type="InParanoid" id="A0A3P8VUT2"/>
<keyword evidence="3" id="KW-1185">Reference proteome</keyword>